<feature type="domain" description="Helicase ATP-binding" evidence="8">
    <location>
        <begin position="300"/>
        <end position="495"/>
    </location>
</feature>
<dbReference type="AlphaFoldDB" id="A0A803LU77"/>
<dbReference type="InterPro" id="IPR044567">
    <property type="entry name" value="CLSY/DRD1"/>
</dbReference>
<sequence>DHKPNSRELGEGKRKRGRPPLKKDDKVGLDLDEDEEEHFEFNRRVKSQEDGGGKRKRGRPPLKKVSKEDLELMKPKGKRLKTKEVQNVLLNVILENGKNAGLNNIASSFSEAFLPLKFKYGVEKLSVPEISAEEQEVESLFAKMDFALGVSDIGSEPSCLDKDDDEDDNAVLCDSALLQEKLCLKGKHYWIYDELIGNKCKFCSFLKLEIQYVTPEFVKQDTRYYGQFPYNDTKVSDKFQFPDLSYDIRDEASVPNDHFSGTVWDLIPRVARTLYPHQRDGFEFIWKNIAGGIRIDELAKPTESSSGGCIICHAPGTGKTRLAIVFLQSFLRQYPKSRPVIIAPYSMLRTWEEEFDRWNVDMPFFNLNEKELSGKEDLPLLRGQNMKNTMKDEHSIRMAKLLTWSMGKGVLAISYGLFQRLAGDGKSVDGKVRKVFLEQPDLLVLDEGHTARNDKSGIVKVLSKVVTKRRVILSGTPFQNNFEELHTTIALVREEFGLPSCSHLNEERKIEKLRKQIGPFVHVHKGEILRDTLPGLFDSLIVLRPSDMQKYIFAHIARLRTPFLKFDNQISLACVHPSILCETDSGYAIDKEQETLLKDHRMDLDAGAKIRFLVELIKLCKGERVLVFGQRLLSLNFIGDLLESLFEWTMGRELLYIDGGQDMKERQSLIKLFNDPGSEARVLLASTKACCEGISLVGASRVVLLDVVWNPSVERQAISWAYRLGQKKDVFVYHLIMSGTLEEDKFRRQTTKEHYSNLLFSSSSPSDNETTMHKKSIGSRMVPEDHVLEAMTHHEKINYMFEKIISQPKADDDMIKSFAC</sequence>
<dbReference type="CDD" id="cd18793">
    <property type="entry name" value="SF2_C_SNF"/>
    <property type="match status" value="1"/>
</dbReference>
<evidence type="ECO:0000259" key="8">
    <source>
        <dbReference type="PROSITE" id="PS51192"/>
    </source>
</evidence>
<dbReference type="Gramene" id="AUR62018771-RA">
    <property type="protein sequence ID" value="AUR62018771-RA:cds"/>
    <property type="gene ID" value="AUR62018771"/>
</dbReference>
<dbReference type="Pfam" id="PF00176">
    <property type="entry name" value="SNF2-rel_dom"/>
    <property type="match status" value="1"/>
</dbReference>
<evidence type="ECO:0000256" key="3">
    <source>
        <dbReference type="ARBA" id="ARBA00022801"/>
    </source>
</evidence>
<evidence type="ECO:0000256" key="6">
    <source>
        <dbReference type="ARBA" id="ARBA00023242"/>
    </source>
</evidence>
<dbReference type="InterPro" id="IPR001650">
    <property type="entry name" value="Helicase_C-like"/>
</dbReference>
<dbReference type="PANTHER" id="PTHR45821">
    <property type="entry name" value="SNF2 DOMAIN-CONTAINING PROTEIN CLASSY 2-RELATED"/>
    <property type="match status" value="1"/>
</dbReference>
<evidence type="ECO:0000256" key="7">
    <source>
        <dbReference type="SAM" id="MobiDB-lite"/>
    </source>
</evidence>
<dbReference type="InterPro" id="IPR027417">
    <property type="entry name" value="P-loop_NTPase"/>
</dbReference>
<comment type="subcellular location">
    <subcellularLocation>
        <location evidence="1">Nucleus</location>
    </subcellularLocation>
</comment>
<dbReference type="OMA" id="MESFNDM"/>
<keyword evidence="5" id="KW-0067">ATP-binding</keyword>
<proteinExistence type="predicted"/>
<protein>
    <submittedName>
        <fullName evidence="10">Uncharacterized protein</fullName>
    </submittedName>
</protein>
<evidence type="ECO:0000313" key="11">
    <source>
        <dbReference type="Proteomes" id="UP000596660"/>
    </source>
</evidence>
<dbReference type="PANTHER" id="PTHR45821:SF5">
    <property type="entry name" value="SNF2 DOMAIN-CONTAINING PROTEIN CLASSY 4"/>
    <property type="match status" value="1"/>
</dbReference>
<dbReference type="GO" id="GO:0005634">
    <property type="term" value="C:nucleus"/>
    <property type="evidence" value="ECO:0007669"/>
    <property type="project" value="UniProtKB-SubCell"/>
</dbReference>
<feature type="domain" description="Helicase C-terminal" evidence="9">
    <location>
        <begin position="612"/>
        <end position="771"/>
    </location>
</feature>
<dbReference type="InterPro" id="IPR014001">
    <property type="entry name" value="Helicase_ATP-bd"/>
</dbReference>
<dbReference type="InterPro" id="IPR017956">
    <property type="entry name" value="AT_hook_DNA-bd_motif"/>
</dbReference>
<dbReference type="GO" id="GO:0003677">
    <property type="term" value="F:DNA binding"/>
    <property type="evidence" value="ECO:0007669"/>
    <property type="project" value="InterPro"/>
</dbReference>
<dbReference type="GO" id="GO:0004386">
    <property type="term" value="F:helicase activity"/>
    <property type="evidence" value="ECO:0007669"/>
    <property type="project" value="UniProtKB-KW"/>
</dbReference>
<keyword evidence="3" id="KW-0378">Hydrolase</keyword>
<keyword evidence="11" id="KW-1185">Reference proteome</keyword>
<dbReference type="Proteomes" id="UP000596660">
    <property type="component" value="Unplaced"/>
</dbReference>
<dbReference type="GO" id="GO:0016787">
    <property type="term" value="F:hydrolase activity"/>
    <property type="evidence" value="ECO:0007669"/>
    <property type="project" value="UniProtKB-KW"/>
</dbReference>
<dbReference type="SUPFAM" id="SSF52540">
    <property type="entry name" value="P-loop containing nucleoside triphosphate hydrolases"/>
    <property type="match status" value="2"/>
</dbReference>
<keyword evidence="6" id="KW-0539">Nucleus</keyword>
<evidence type="ECO:0000259" key="9">
    <source>
        <dbReference type="PROSITE" id="PS51194"/>
    </source>
</evidence>
<dbReference type="Gene3D" id="3.40.50.300">
    <property type="entry name" value="P-loop containing nucleotide triphosphate hydrolases"/>
    <property type="match status" value="1"/>
</dbReference>
<evidence type="ECO:0000313" key="10">
    <source>
        <dbReference type="EnsemblPlants" id="AUR62018771-RA:cds"/>
    </source>
</evidence>
<feature type="region of interest" description="Disordered" evidence="7">
    <location>
        <begin position="1"/>
        <end position="66"/>
    </location>
</feature>
<feature type="compositionally biased region" description="Basic and acidic residues" evidence="7">
    <location>
        <begin position="1"/>
        <end position="12"/>
    </location>
</feature>
<dbReference type="GO" id="GO:0080188">
    <property type="term" value="P:gene silencing by siRNA-directed DNA methylation"/>
    <property type="evidence" value="ECO:0007669"/>
    <property type="project" value="InterPro"/>
</dbReference>
<organism evidence="10 11">
    <name type="scientific">Chenopodium quinoa</name>
    <name type="common">Quinoa</name>
    <dbReference type="NCBI Taxonomy" id="63459"/>
    <lineage>
        <taxon>Eukaryota</taxon>
        <taxon>Viridiplantae</taxon>
        <taxon>Streptophyta</taxon>
        <taxon>Embryophyta</taxon>
        <taxon>Tracheophyta</taxon>
        <taxon>Spermatophyta</taxon>
        <taxon>Magnoliopsida</taxon>
        <taxon>eudicotyledons</taxon>
        <taxon>Gunneridae</taxon>
        <taxon>Pentapetalae</taxon>
        <taxon>Caryophyllales</taxon>
        <taxon>Chenopodiaceae</taxon>
        <taxon>Chenopodioideae</taxon>
        <taxon>Atripliceae</taxon>
        <taxon>Chenopodium</taxon>
    </lineage>
</organism>
<dbReference type="SMART" id="SM00487">
    <property type="entry name" value="DEXDc"/>
    <property type="match status" value="1"/>
</dbReference>
<dbReference type="SMART" id="SM00384">
    <property type="entry name" value="AT_hook"/>
    <property type="match status" value="2"/>
</dbReference>
<dbReference type="EnsemblPlants" id="AUR62018771-RA">
    <property type="protein sequence ID" value="AUR62018771-RA:cds"/>
    <property type="gene ID" value="AUR62018771"/>
</dbReference>
<accession>A0A803LU77</accession>
<evidence type="ECO:0000256" key="5">
    <source>
        <dbReference type="ARBA" id="ARBA00022840"/>
    </source>
</evidence>
<dbReference type="SMART" id="SM00490">
    <property type="entry name" value="HELICc"/>
    <property type="match status" value="1"/>
</dbReference>
<dbReference type="GO" id="GO:0005524">
    <property type="term" value="F:ATP binding"/>
    <property type="evidence" value="ECO:0007669"/>
    <property type="project" value="UniProtKB-KW"/>
</dbReference>
<dbReference type="Pfam" id="PF00271">
    <property type="entry name" value="Helicase_C"/>
    <property type="match status" value="1"/>
</dbReference>
<dbReference type="PROSITE" id="PS51194">
    <property type="entry name" value="HELICASE_CTER"/>
    <property type="match status" value="1"/>
</dbReference>
<evidence type="ECO:0000256" key="4">
    <source>
        <dbReference type="ARBA" id="ARBA00022806"/>
    </source>
</evidence>
<reference evidence="10" key="1">
    <citation type="journal article" date="2017" name="Nature">
        <title>The genome of Chenopodium quinoa.</title>
        <authorList>
            <person name="Jarvis D.E."/>
            <person name="Ho Y.S."/>
            <person name="Lightfoot D.J."/>
            <person name="Schmoeckel S.M."/>
            <person name="Li B."/>
            <person name="Borm T.J.A."/>
            <person name="Ohyanagi H."/>
            <person name="Mineta K."/>
            <person name="Michell C.T."/>
            <person name="Saber N."/>
            <person name="Kharbatia N.M."/>
            <person name="Rupper R.R."/>
            <person name="Sharp A.R."/>
            <person name="Dally N."/>
            <person name="Boughton B.A."/>
            <person name="Woo Y.H."/>
            <person name="Gao G."/>
            <person name="Schijlen E.G.W.M."/>
            <person name="Guo X."/>
            <person name="Momin A.A."/>
            <person name="Negrao S."/>
            <person name="Al-Babili S."/>
            <person name="Gehring C."/>
            <person name="Roessner U."/>
            <person name="Jung C."/>
            <person name="Murphy K."/>
            <person name="Arold S.T."/>
            <person name="Gojobori T."/>
            <person name="van der Linden C.G."/>
            <person name="van Loo E.N."/>
            <person name="Jellen E.N."/>
            <person name="Maughan P.J."/>
            <person name="Tester M."/>
        </authorList>
    </citation>
    <scope>NUCLEOTIDE SEQUENCE [LARGE SCALE GENOMIC DNA]</scope>
    <source>
        <strain evidence="10">cv. PI 614886</strain>
    </source>
</reference>
<dbReference type="PROSITE" id="PS51192">
    <property type="entry name" value="HELICASE_ATP_BIND_1"/>
    <property type="match status" value="1"/>
</dbReference>
<dbReference type="Gene3D" id="3.40.50.10810">
    <property type="entry name" value="Tandem AAA-ATPase domain"/>
    <property type="match status" value="1"/>
</dbReference>
<evidence type="ECO:0000256" key="1">
    <source>
        <dbReference type="ARBA" id="ARBA00004123"/>
    </source>
</evidence>
<keyword evidence="2" id="KW-0547">Nucleotide-binding</keyword>
<feature type="compositionally biased region" description="Basic and acidic residues" evidence="7">
    <location>
        <begin position="39"/>
        <end position="53"/>
    </location>
</feature>
<reference evidence="10" key="2">
    <citation type="submission" date="2021-03" db="UniProtKB">
        <authorList>
            <consortium name="EnsemblPlants"/>
        </authorList>
    </citation>
    <scope>IDENTIFICATION</scope>
</reference>
<evidence type="ECO:0000256" key="2">
    <source>
        <dbReference type="ARBA" id="ARBA00022741"/>
    </source>
</evidence>
<name>A0A803LU77_CHEQI</name>
<feature type="compositionally biased region" description="Basic residues" evidence="7">
    <location>
        <begin position="54"/>
        <end position="64"/>
    </location>
</feature>
<dbReference type="InterPro" id="IPR049730">
    <property type="entry name" value="SNF2/RAD54-like_C"/>
</dbReference>
<keyword evidence="4" id="KW-0347">Helicase</keyword>
<dbReference type="InterPro" id="IPR000330">
    <property type="entry name" value="SNF2_N"/>
</dbReference>
<dbReference type="InterPro" id="IPR038718">
    <property type="entry name" value="SNF2-like_sf"/>
</dbReference>